<comment type="subcellular location">
    <subcellularLocation>
        <location evidence="1 7">Cell outer membrane</location>
        <topology evidence="1 7">Multi-pass membrane protein</topology>
    </subcellularLocation>
</comment>
<proteinExistence type="inferred from homology"/>
<dbReference type="Gene3D" id="2.60.40.1120">
    <property type="entry name" value="Carboxypeptidase-like, regulatory domain"/>
    <property type="match status" value="1"/>
</dbReference>
<keyword evidence="3 7" id="KW-1134">Transmembrane beta strand</keyword>
<dbReference type="Gene3D" id="2.170.130.10">
    <property type="entry name" value="TonB-dependent receptor, plug domain"/>
    <property type="match status" value="1"/>
</dbReference>
<reference evidence="9 10" key="1">
    <citation type="submission" date="2018-07" db="EMBL/GenBank/DDBJ databases">
        <title>Draft genome sequence of Ancylomarina sp. M1P.</title>
        <authorList>
            <person name="Yadav S."/>
            <person name="Villanueva L."/>
            <person name="Damste J.S.S."/>
        </authorList>
    </citation>
    <scope>NUCLEOTIDE SEQUENCE [LARGE SCALE GENOMIC DNA]</scope>
    <source>
        <strain evidence="9 10">M1P</strain>
    </source>
</reference>
<dbReference type="InterPro" id="IPR012910">
    <property type="entry name" value="Plug_dom"/>
</dbReference>
<keyword evidence="6 7" id="KW-0998">Cell outer membrane</keyword>
<evidence type="ECO:0000313" key="9">
    <source>
        <dbReference type="EMBL" id="RRG20405.1"/>
    </source>
</evidence>
<evidence type="ECO:0000256" key="5">
    <source>
        <dbReference type="ARBA" id="ARBA00023136"/>
    </source>
</evidence>
<dbReference type="AlphaFoldDB" id="A0A425XZ11"/>
<evidence type="ECO:0000256" key="3">
    <source>
        <dbReference type="ARBA" id="ARBA00022452"/>
    </source>
</evidence>
<evidence type="ECO:0000256" key="2">
    <source>
        <dbReference type="ARBA" id="ARBA00022448"/>
    </source>
</evidence>
<comment type="caution">
    <text evidence="9">The sequence shown here is derived from an EMBL/GenBank/DDBJ whole genome shotgun (WGS) entry which is preliminary data.</text>
</comment>
<dbReference type="Pfam" id="PF13715">
    <property type="entry name" value="CarbopepD_reg_2"/>
    <property type="match status" value="1"/>
</dbReference>
<feature type="domain" description="TonB-dependent receptor plug" evidence="8">
    <location>
        <begin position="223"/>
        <end position="330"/>
    </location>
</feature>
<dbReference type="FunFam" id="2.60.40.1120:FF:000003">
    <property type="entry name" value="Outer membrane protein Omp121"/>
    <property type="match status" value="1"/>
</dbReference>
<dbReference type="InterPro" id="IPR037066">
    <property type="entry name" value="Plug_dom_sf"/>
</dbReference>
<dbReference type="PROSITE" id="PS52016">
    <property type="entry name" value="TONB_DEPENDENT_REC_3"/>
    <property type="match status" value="1"/>
</dbReference>
<dbReference type="SUPFAM" id="SSF49464">
    <property type="entry name" value="Carboxypeptidase regulatory domain-like"/>
    <property type="match status" value="1"/>
</dbReference>
<dbReference type="Pfam" id="PF07715">
    <property type="entry name" value="Plug"/>
    <property type="match status" value="1"/>
</dbReference>
<evidence type="ECO:0000313" key="10">
    <source>
        <dbReference type="Proteomes" id="UP000285794"/>
    </source>
</evidence>
<organism evidence="9 10">
    <name type="scientific">Ancylomarina euxinus</name>
    <dbReference type="NCBI Taxonomy" id="2283627"/>
    <lineage>
        <taxon>Bacteria</taxon>
        <taxon>Pseudomonadati</taxon>
        <taxon>Bacteroidota</taxon>
        <taxon>Bacteroidia</taxon>
        <taxon>Marinilabiliales</taxon>
        <taxon>Marinifilaceae</taxon>
        <taxon>Ancylomarina</taxon>
    </lineage>
</organism>
<keyword evidence="10" id="KW-1185">Reference proteome</keyword>
<name>A0A425XZ11_9BACT</name>
<evidence type="ECO:0000256" key="1">
    <source>
        <dbReference type="ARBA" id="ARBA00004571"/>
    </source>
</evidence>
<dbReference type="InterPro" id="IPR039426">
    <property type="entry name" value="TonB-dep_rcpt-like"/>
</dbReference>
<evidence type="ECO:0000256" key="6">
    <source>
        <dbReference type="ARBA" id="ARBA00023237"/>
    </source>
</evidence>
<dbReference type="Gene3D" id="2.40.170.20">
    <property type="entry name" value="TonB-dependent receptor, beta-barrel domain"/>
    <property type="match status" value="1"/>
</dbReference>
<keyword evidence="5 7" id="KW-0472">Membrane</keyword>
<gene>
    <name evidence="9" type="ORF">DWB61_12730</name>
</gene>
<dbReference type="NCBIfam" id="TIGR04056">
    <property type="entry name" value="OMP_RagA_SusC"/>
    <property type="match status" value="1"/>
</dbReference>
<dbReference type="OrthoDB" id="9768177at2"/>
<evidence type="ECO:0000256" key="7">
    <source>
        <dbReference type="PROSITE-ProRule" id="PRU01360"/>
    </source>
</evidence>
<accession>A0A425XZ11</accession>
<dbReference type="NCBIfam" id="TIGR04057">
    <property type="entry name" value="SusC_RagA_signa"/>
    <property type="match status" value="1"/>
</dbReference>
<dbReference type="Proteomes" id="UP000285794">
    <property type="component" value="Unassembled WGS sequence"/>
</dbReference>
<dbReference type="InterPro" id="IPR023996">
    <property type="entry name" value="TonB-dep_OMP_SusC/RagA"/>
</dbReference>
<dbReference type="GO" id="GO:0009279">
    <property type="term" value="C:cell outer membrane"/>
    <property type="evidence" value="ECO:0007669"/>
    <property type="project" value="UniProtKB-SubCell"/>
</dbReference>
<keyword evidence="4 7" id="KW-0812">Transmembrane</keyword>
<protein>
    <submittedName>
        <fullName evidence="9">SusC/RagA family TonB-linked outer membrane protein</fullName>
    </submittedName>
</protein>
<keyword evidence="2 7" id="KW-0813">Transport</keyword>
<dbReference type="InterPro" id="IPR023997">
    <property type="entry name" value="TonB-dep_OMP_SusC/RagA_CS"/>
</dbReference>
<dbReference type="InterPro" id="IPR036942">
    <property type="entry name" value="Beta-barrel_TonB_sf"/>
</dbReference>
<dbReference type="RefSeq" id="WP_125031266.1">
    <property type="nucleotide sequence ID" value="NZ_JAPXVP010000011.1"/>
</dbReference>
<evidence type="ECO:0000259" key="8">
    <source>
        <dbReference type="Pfam" id="PF07715"/>
    </source>
</evidence>
<evidence type="ECO:0000256" key="4">
    <source>
        <dbReference type="ARBA" id="ARBA00022692"/>
    </source>
</evidence>
<sequence length="1238" mass="139894">MKKKLTIPLSTWDKGKRKRFFMRLGLLKLMLIFGLMSTHANVNSQTIISKLKLEEVELSEALERIEELSSYDFVFNYNDLKGYKVSVDLEETSLENCLDQVLREVPFEYQTKGDVVVISYKKKSAPIQQEKREIKGKVTDENGETLPGVSVVVKGTSTGVATDIDGNYAIQFDHENAVLVFSFVGMVQQEIAYHAQSSLNVVLQYDTANLEEVVVTGYQTISKERATGSFEKVDSKQIEKPVSDISERLVGTVTGLQQVRDPSGDVRFEIRGQSSITTPNVGVSQPLVVVDGFPIEGDFKTVNPNDIESVTILKDAAATSIWGARSANGVIVITTKKGSTKNKAKVEFSSFWKFKNKPNLRKTLNRLSSADQIELEKYVYTTENNYGERGYIPYYSSISDNNGHVAMGDLSAGQLAFNEHYLGKITLQERDNRLSALSKLDNTKQIEKYLLQQNFTQQYNLAVSGGNDKMNNRLSLMFEDRKGDNKNNDLKKYMVNYKLNYKILKNLDFSFNGTLNYNNEEYNGSGSKIYNSYSPVAYAKGVAPYQMLKNADGSLARWSNGVMTKWGISGSSTTIYGPNFARYIAPIKDKFPYQDWTFNPIEEINARDFNARDINARFQAGLNFKIIKGLDLSSKFQYEIYDQRINERYFENSFEVRMRVNATSGWDKYTNEVTQRLPKGEFLDKADTEIKSYNFRNQLNFHRDFGKHSISALVGTEVSEKTTNIWAQPRGYGYDNNRLSSASLLHGDGSDRSFITALQMRLGIIPEPVTSPYPTIIGRQAYGLLFGFRTTALPGYSQEVYFSMYSNLAYTYDEKFTLTASARTDASNFIADDPKYRYSPFWSIGGIWHISKEMFMEDLNWIDRLAIRTSYGVNGNANKGSSAKTVLNVKPLSNSYTGGLESEIVNGYGNPDLGWEKVNTFNLGLDYSLFNGKLFGKVEFYNKNSKDLICRVSVPRYSGANLANLNAAEMYNRGLEMEFGTNISILKDDIVWSGNLSFAYNKNKITNVLAEPTGVNDLVNGGYFAYASGYDANALWTRRYAGLVNDEPMIYDSKNTKHSAVDTWNLTGTPFDYSVYSGTKRAPYVLGFNSNFKIYDFDISFILTGKFGHKFMREAYDFYLPVTNTSVSSLYKEAISVDPDKQMPMPTQGYNTQLGNYPLAQNKMNYLVENASHIRFQEISVTYNMPHTMISKLGLDACKLYSQVNNIGTILFNDYNEDPEYGFNKPTAVFTFGLKCNF</sequence>
<comment type="similarity">
    <text evidence="7">Belongs to the TonB-dependent receptor family.</text>
</comment>
<dbReference type="InterPro" id="IPR008969">
    <property type="entry name" value="CarboxyPept-like_regulatory"/>
</dbReference>
<dbReference type="EMBL" id="QQWG01000013">
    <property type="protein sequence ID" value="RRG20405.1"/>
    <property type="molecule type" value="Genomic_DNA"/>
</dbReference>
<dbReference type="SUPFAM" id="SSF56935">
    <property type="entry name" value="Porins"/>
    <property type="match status" value="1"/>
</dbReference>